<dbReference type="EMBL" id="JAOTOJ010000005">
    <property type="protein sequence ID" value="KAK9401548.1"/>
    <property type="molecule type" value="Genomic_DNA"/>
</dbReference>
<comment type="caution">
    <text evidence="7">The sequence shown here is derived from an EMBL/GenBank/DDBJ whole genome shotgun (WGS) entry which is preliminary data.</text>
</comment>
<reference evidence="7 8" key="1">
    <citation type="journal article" date="2024" name="Proc. Natl. Acad. Sci. U.S.A.">
        <title>The genetic regulatory architecture and epigenomic basis for age-related changes in rattlesnake venom.</title>
        <authorList>
            <person name="Hogan M.P."/>
            <person name="Holding M.L."/>
            <person name="Nystrom G.S."/>
            <person name="Colston T.J."/>
            <person name="Bartlett D.A."/>
            <person name="Mason A.J."/>
            <person name="Ellsworth S.A."/>
            <person name="Rautsaw R.M."/>
            <person name="Lawrence K.C."/>
            <person name="Strickland J.L."/>
            <person name="He B."/>
            <person name="Fraser P."/>
            <person name="Margres M.J."/>
            <person name="Gilbert D.M."/>
            <person name="Gibbs H.L."/>
            <person name="Parkinson C.L."/>
            <person name="Rokyta D.R."/>
        </authorList>
    </citation>
    <scope>NUCLEOTIDE SEQUENCE [LARGE SCALE GENOMIC DNA]</scope>
    <source>
        <strain evidence="7">DRR0105</strain>
    </source>
</reference>
<dbReference type="SUPFAM" id="SSF52540">
    <property type="entry name" value="P-loop containing nucleoside triphosphate hydrolases"/>
    <property type="match status" value="1"/>
</dbReference>
<feature type="compositionally biased region" description="Gly residues" evidence="4">
    <location>
        <begin position="322"/>
        <end position="338"/>
    </location>
</feature>
<dbReference type="PROSITE" id="PS51720">
    <property type="entry name" value="G_AIG1"/>
    <property type="match status" value="1"/>
</dbReference>
<dbReference type="Proteomes" id="UP001474421">
    <property type="component" value="Unassembled WGS sequence"/>
</dbReference>
<protein>
    <submittedName>
        <fullName evidence="7">GTPase IMAP family member 2-like</fullName>
    </submittedName>
</protein>
<evidence type="ECO:0000313" key="7">
    <source>
        <dbReference type="EMBL" id="KAK9401548.1"/>
    </source>
</evidence>
<evidence type="ECO:0000313" key="8">
    <source>
        <dbReference type="Proteomes" id="UP001474421"/>
    </source>
</evidence>
<keyword evidence="5" id="KW-0812">Transmembrane</keyword>
<dbReference type="AlphaFoldDB" id="A0AAW1BHL0"/>
<dbReference type="GO" id="GO:0005525">
    <property type="term" value="F:GTP binding"/>
    <property type="evidence" value="ECO:0007669"/>
    <property type="project" value="UniProtKB-KW"/>
</dbReference>
<keyword evidence="2" id="KW-0547">Nucleotide-binding</keyword>
<feature type="compositionally biased region" description="Basic and acidic residues" evidence="4">
    <location>
        <begin position="341"/>
        <end position="359"/>
    </location>
</feature>
<keyword evidence="5" id="KW-1133">Transmembrane helix</keyword>
<dbReference type="PANTHER" id="PTHR10903">
    <property type="entry name" value="GTPASE, IMAP FAMILY MEMBER-RELATED"/>
    <property type="match status" value="1"/>
</dbReference>
<organism evidence="7 8">
    <name type="scientific">Crotalus adamanteus</name>
    <name type="common">Eastern diamondback rattlesnake</name>
    <dbReference type="NCBI Taxonomy" id="8729"/>
    <lineage>
        <taxon>Eukaryota</taxon>
        <taxon>Metazoa</taxon>
        <taxon>Chordata</taxon>
        <taxon>Craniata</taxon>
        <taxon>Vertebrata</taxon>
        <taxon>Euteleostomi</taxon>
        <taxon>Lepidosauria</taxon>
        <taxon>Squamata</taxon>
        <taxon>Bifurcata</taxon>
        <taxon>Unidentata</taxon>
        <taxon>Episquamata</taxon>
        <taxon>Toxicofera</taxon>
        <taxon>Serpentes</taxon>
        <taxon>Colubroidea</taxon>
        <taxon>Viperidae</taxon>
        <taxon>Crotalinae</taxon>
        <taxon>Crotalus</taxon>
    </lineage>
</organism>
<evidence type="ECO:0000256" key="3">
    <source>
        <dbReference type="ARBA" id="ARBA00023134"/>
    </source>
</evidence>
<dbReference type="FunFam" id="3.40.50.300:FF:000366">
    <property type="entry name" value="GTPase, IMAP family member 2"/>
    <property type="match status" value="1"/>
</dbReference>
<dbReference type="InterPro" id="IPR045058">
    <property type="entry name" value="GIMA/IAN/Toc"/>
</dbReference>
<feature type="domain" description="AIG1-type G" evidence="6">
    <location>
        <begin position="47"/>
        <end position="250"/>
    </location>
</feature>
<feature type="transmembrane region" description="Helical" evidence="5">
    <location>
        <begin position="278"/>
        <end position="301"/>
    </location>
</feature>
<evidence type="ECO:0000256" key="1">
    <source>
        <dbReference type="ARBA" id="ARBA00008535"/>
    </source>
</evidence>
<dbReference type="InterPro" id="IPR027417">
    <property type="entry name" value="P-loop_NTPase"/>
</dbReference>
<accession>A0AAW1BHL0</accession>
<evidence type="ECO:0000256" key="5">
    <source>
        <dbReference type="SAM" id="Phobius"/>
    </source>
</evidence>
<keyword evidence="5" id="KW-0472">Membrane</keyword>
<dbReference type="CDD" id="cd01852">
    <property type="entry name" value="AIG1"/>
    <property type="match status" value="1"/>
</dbReference>
<proteinExistence type="inferred from homology"/>
<dbReference type="InterPro" id="IPR006703">
    <property type="entry name" value="G_AIG1"/>
</dbReference>
<feature type="region of interest" description="Disordered" evidence="4">
    <location>
        <begin position="314"/>
        <end position="388"/>
    </location>
</feature>
<evidence type="ECO:0000256" key="2">
    <source>
        <dbReference type="ARBA" id="ARBA00022741"/>
    </source>
</evidence>
<dbReference type="PANTHER" id="PTHR10903:SF73">
    <property type="entry name" value="GTPASE IMAP FAMILY MEMBER 8"/>
    <property type="match status" value="1"/>
</dbReference>
<evidence type="ECO:0000256" key="4">
    <source>
        <dbReference type="SAM" id="MobiDB-lite"/>
    </source>
</evidence>
<evidence type="ECO:0000259" key="6">
    <source>
        <dbReference type="PROSITE" id="PS51720"/>
    </source>
</evidence>
<keyword evidence="8" id="KW-1185">Reference proteome</keyword>
<name>A0AAW1BHL0_CROAD</name>
<dbReference type="Gene3D" id="3.40.50.300">
    <property type="entry name" value="P-loop containing nucleotide triphosphate hydrolases"/>
    <property type="match status" value="1"/>
</dbReference>
<sequence>MTSVVPSDSVILPRESLCNHQQLRMTYQSTGQTLLGATDEEAALGEDDEFRLILVGKSGGGKSATGNTILGRGEFESHLGVKATTLKCERGEGNWQGRRICVVDTPDIFDSETCREILQQEIASCIALSWPGPHALILVTQVGRFTAEDVAAAKRVWDIFGPKSARRTVVLFTCLEDLGGTSLQQYVRRSDNQDLRKLIRKCRNRFCGFNNKAKGAERERQVSELMELVERIFAENRGRYYVIRLYKAPSSVREENVRSFPAIVRERLLPRPLTCTEIVALSVLISFLFAIVIAVVLMFYFNLRDPFPPRWIPKAGELEKGPPGGGAGLSIEGGGGGTAHPENEPKPHSTDTARLHDPGPPRSVRTAAGVEEGSPTPWATDQSRSTVG</sequence>
<keyword evidence="3" id="KW-0342">GTP-binding</keyword>
<gene>
    <name evidence="7" type="ORF">NXF25_012262</name>
</gene>
<comment type="similarity">
    <text evidence="1">Belongs to the TRAFAC class TrmE-Era-EngA-EngB-Septin-like GTPase superfamily. AIG1/Toc34/Toc159-like paraseptin GTPase family. IAN subfamily.</text>
</comment>
<dbReference type="Pfam" id="PF04548">
    <property type="entry name" value="AIG1"/>
    <property type="match status" value="1"/>
</dbReference>
<feature type="compositionally biased region" description="Polar residues" evidence="4">
    <location>
        <begin position="377"/>
        <end position="388"/>
    </location>
</feature>